<comment type="caution">
    <text evidence="1">The sequence shown here is derived from an EMBL/GenBank/DDBJ whole genome shotgun (WGS) entry which is preliminary data.</text>
</comment>
<dbReference type="Proteomes" id="UP001386955">
    <property type="component" value="Unassembled WGS sequence"/>
</dbReference>
<reference evidence="1 2" key="1">
    <citation type="submission" date="2024-01" db="EMBL/GenBank/DDBJ databases">
        <title>The genomes of 5 underutilized Papilionoideae crops provide insights into root nodulation and disease resistanc.</title>
        <authorList>
            <person name="Jiang F."/>
        </authorList>
    </citation>
    <scope>NUCLEOTIDE SEQUENCE [LARGE SCALE GENOMIC DNA]</scope>
    <source>
        <strain evidence="1">DUOXIRENSHENG_FW03</strain>
        <tissue evidence="1">Leaves</tissue>
    </source>
</reference>
<sequence>MLVGQINLSDDRHHYKYVTVSMRFFQSTEKKQQHQARLPSCVLFFRYSEVKQPHRTYLRRYLTDLR</sequence>
<organism evidence="1 2">
    <name type="scientific">Psophocarpus tetragonolobus</name>
    <name type="common">Winged bean</name>
    <name type="synonym">Dolichos tetragonolobus</name>
    <dbReference type="NCBI Taxonomy" id="3891"/>
    <lineage>
        <taxon>Eukaryota</taxon>
        <taxon>Viridiplantae</taxon>
        <taxon>Streptophyta</taxon>
        <taxon>Embryophyta</taxon>
        <taxon>Tracheophyta</taxon>
        <taxon>Spermatophyta</taxon>
        <taxon>Magnoliopsida</taxon>
        <taxon>eudicotyledons</taxon>
        <taxon>Gunneridae</taxon>
        <taxon>Pentapetalae</taxon>
        <taxon>rosids</taxon>
        <taxon>fabids</taxon>
        <taxon>Fabales</taxon>
        <taxon>Fabaceae</taxon>
        <taxon>Papilionoideae</taxon>
        <taxon>50 kb inversion clade</taxon>
        <taxon>NPAAA clade</taxon>
        <taxon>indigoferoid/millettioid clade</taxon>
        <taxon>Phaseoleae</taxon>
        <taxon>Psophocarpus</taxon>
    </lineage>
</organism>
<keyword evidence="2" id="KW-1185">Reference proteome</keyword>
<dbReference type="EMBL" id="JAYMYS010000004">
    <property type="protein sequence ID" value="KAK7394577.1"/>
    <property type="molecule type" value="Genomic_DNA"/>
</dbReference>
<dbReference type="AlphaFoldDB" id="A0AAN9SJ38"/>
<protein>
    <submittedName>
        <fullName evidence="1">Uncharacterized protein</fullName>
    </submittedName>
</protein>
<evidence type="ECO:0000313" key="1">
    <source>
        <dbReference type="EMBL" id="KAK7394577.1"/>
    </source>
</evidence>
<evidence type="ECO:0000313" key="2">
    <source>
        <dbReference type="Proteomes" id="UP001386955"/>
    </source>
</evidence>
<name>A0AAN9SJ38_PSOTE</name>
<accession>A0AAN9SJ38</accession>
<gene>
    <name evidence="1" type="ORF">VNO78_15109</name>
</gene>
<proteinExistence type="predicted"/>